<sequence>MTKQKTAAILAIGDELLSGRTQDANMHYLAGWLTERGVALKEARFVTDDMDDIGAALNALRGRYDYVFTSGGIGPTHDDITVDAIAKAFGVPVIIHPTARKMIEKFYTAQGKEVTEARMRMARTPEGAKLIVNKLSGAPGVCIDNVFVMAGVPGIFRVMVNAVEDEIERGEVIHSRAATAYCLPESVISDPLRDIQTALKGVSIGSYPIDGDDKGVTVVARSADATLAEKAIDAVAAAMRAKGFEPEMEDRKESEKK</sequence>
<dbReference type="Pfam" id="PF24102">
    <property type="entry name" value="FLAD1_M"/>
    <property type="match status" value="1"/>
</dbReference>
<dbReference type="SMART" id="SM00852">
    <property type="entry name" value="MoCF_biosynth"/>
    <property type="match status" value="1"/>
</dbReference>
<dbReference type="EMBL" id="JBEHZE010000001">
    <property type="protein sequence ID" value="MEX6633867.1"/>
    <property type="molecule type" value="Genomic_DNA"/>
</dbReference>
<dbReference type="RefSeq" id="WP_369313865.1">
    <property type="nucleotide sequence ID" value="NZ_JBEHZE010000001.1"/>
</dbReference>
<dbReference type="InterPro" id="IPR001453">
    <property type="entry name" value="MoaB/Mog_dom"/>
</dbReference>
<organism evidence="2 3">
    <name type="scientific">Hyphococcus lacteus</name>
    <dbReference type="NCBI Taxonomy" id="3143536"/>
    <lineage>
        <taxon>Bacteria</taxon>
        <taxon>Pseudomonadati</taxon>
        <taxon>Pseudomonadota</taxon>
        <taxon>Alphaproteobacteria</taxon>
        <taxon>Parvularculales</taxon>
        <taxon>Parvularculaceae</taxon>
        <taxon>Hyphococcus</taxon>
    </lineage>
</organism>
<dbReference type="SUPFAM" id="SSF53218">
    <property type="entry name" value="Molybdenum cofactor biosynthesis proteins"/>
    <property type="match status" value="1"/>
</dbReference>
<dbReference type="PANTHER" id="PTHR13939">
    <property type="entry name" value="NICOTINAMIDE-NUCLEOTIDE AMIDOHYDROLASE PNCC"/>
    <property type="match status" value="1"/>
</dbReference>
<dbReference type="InterPro" id="IPR036425">
    <property type="entry name" value="MoaB/Mog-like_dom_sf"/>
</dbReference>
<dbReference type="Gene3D" id="3.40.980.10">
    <property type="entry name" value="MoaB/Mog-like domain"/>
    <property type="match status" value="1"/>
</dbReference>
<gene>
    <name evidence="2" type="ORF">ABFZ84_09940</name>
</gene>
<evidence type="ECO:0000259" key="1">
    <source>
        <dbReference type="SMART" id="SM00852"/>
    </source>
</evidence>
<dbReference type="InterPro" id="IPR056596">
    <property type="entry name" value="FLAD1_M"/>
</dbReference>
<feature type="domain" description="MoaB/Mog" evidence="1">
    <location>
        <begin position="8"/>
        <end position="170"/>
    </location>
</feature>
<proteinExistence type="predicted"/>
<dbReference type="CDD" id="cd00885">
    <property type="entry name" value="cinA"/>
    <property type="match status" value="1"/>
</dbReference>
<dbReference type="PANTHER" id="PTHR13939:SF0">
    <property type="entry name" value="NMN AMIDOHYDROLASE-LIKE PROTEIN YFAY"/>
    <property type="match status" value="1"/>
</dbReference>
<evidence type="ECO:0000313" key="2">
    <source>
        <dbReference type="EMBL" id="MEX6633867.1"/>
    </source>
</evidence>
<protein>
    <submittedName>
        <fullName evidence="2">Molybdopterin-binding protein</fullName>
    </submittedName>
</protein>
<comment type="caution">
    <text evidence="2">The sequence shown here is derived from an EMBL/GenBank/DDBJ whole genome shotgun (WGS) entry which is preliminary data.</text>
</comment>
<evidence type="ECO:0000313" key="3">
    <source>
        <dbReference type="Proteomes" id="UP001560685"/>
    </source>
</evidence>
<name>A0ABV3Z6P4_9PROT</name>
<dbReference type="Proteomes" id="UP001560685">
    <property type="component" value="Unassembled WGS sequence"/>
</dbReference>
<accession>A0ABV3Z6P4</accession>
<keyword evidence="3" id="KW-1185">Reference proteome</keyword>
<reference evidence="2 3" key="1">
    <citation type="submission" date="2024-05" db="EMBL/GenBank/DDBJ databases">
        <title>Three bacterial strains, DH-69, EH-24, and ECK-19 isolated from coastal sediments.</title>
        <authorList>
            <person name="Ye Y.-Q."/>
            <person name="Du Z.-J."/>
        </authorList>
    </citation>
    <scope>NUCLEOTIDE SEQUENCE [LARGE SCALE GENOMIC DNA]</scope>
    <source>
        <strain evidence="2 3">ECK-19</strain>
    </source>
</reference>
<dbReference type="InterPro" id="IPR050101">
    <property type="entry name" value="CinA"/>
</dbReference>
<dbReference type="Pfam" id="PF00994">
    <property type="entry name" value="MoCF_biosynth"/>
    <property type="match status" value="1"/>
</dbReference>